<protein>
    <recommendedName>
        <fullName evidence="2">DUF4283 domain-containing protein</fullName>
    </recommendedName>
</protein>
<organism evidence="3 4">
    <name type="scientific">Senna tora</name>
    <dbReference type="NCBI Taxonomy" id="362788"/>
    <lineage>
        <taxon>Eukaryota</taxon>
        <taxon>Viridiplantae</taxon>
        <taxon>Streptophyta</taxon>
        <taxon>Embryophyta</taxon>
        <taxon>Tracheophyta</taxon>
        <taxon>Spermatophyta</taxon>
        <taxon>Magnoliopsida</taxon>
        <taxon>eudicotyledons</taxon>
        <taxon>Gunneridae</taxon>
        <taxon>Pentapetalae</taxon>
        <taxon>rosids</taxon>
        <taxon>fabids</taxon>
        <taxon>Fabales</taxon>
        <taxon>Fabaceae</taxon>
        <taxon>Caesalpinioideae</taxon>
        <taxon>Cassia clade</taxon>
        <taxon>Senna</taxon>
    </lineage>
</organism>
<dbReference type="InterPro" id="IPR025558">
    <property type="entry name" value="DUF4283"/>
</dbReference>
<dbReference type="AlphaFoldDB" id="A0A834TNK1"/>
<dbReference type="Pfam" id="PF14111">
    <property type="entry name" value="DUF4283"/>
    <property type="match status" value="1"/>
</dbReference>
<evidence type="ECO:0000256" key="1">
    <source>
        <dbReference type="SAM" id="MobiDB-lite"/>
    </source>
</evidence>
<dbReference type="EMBL" id="JAAIUW010000007">
    <property type="protein sequence ID" value="KAF7824221.1"/>
    <property type="molecule type" value="Genomic_DNA"/>
</dbReference>
<accession>A0A834TNK1</accession>
<dbReference type="Proteomes" id="UP000634136">
    <property type="component" value="Unassembled WGS sequence"/>
</dbReference>
<evidence type="ECO:0000313" key="4">
    <source>
        <dbReference type="Proteomes" id="UP000634136"/>
    </source>
</evidence>
<dbReference type="PANTHER" id="PTHR31286:SF99">
    <property type="entry name" value="DUF4283 DOMAIN-CONTAINING PROTEIN"/>
    <property type="match status" value="1"/>
</dbReference>
<proteinExistence type="predicted"/>
<keyword evidence="4" id="KW-1185">Reference proteome</keyword>
<dbReference type="OrthoDB" id="913867at2759"/>
<sequence>MLTRARGGGQENQVSTIPTPKIIFSQRFVQLPNPSLNPKGSIIFGDLSPVEQKLGVPTNTSAQISIPSITTHNKESICKPWLGSFIIHLWGNLLTKHLIGLWNLKAKPRLLSLGGGFLLASFQYEEDRWRALLHGPTFIEGRFLSVRLWTARFNPQLTLEEAMSSVWIRLENLPFKFYNIEILIKIGRALGPFLGIDSDTHNLAQAKVARICVLVDLSKQVPPSILIDDYNQKIWAEGTIGFWSTCGRNDHSSSSYRSCSSLSIETENEGGMSGSLFPVGNGGKRRPTPEAQLDITTDLSGTMDQDPQYTSRTAIKPSGQTKGAQAYSQALILSMNHDNTFKDGFFKQYSSSSLLEKSTLPFADQRVEGKLLEESLACLMLDIASLKANLSEVKRAWEGSEPQQDVIKWIDPGPTLVHHPMKQGFREVRTIIISVTSWLKLEAGHLVYQIRSLALRYWVHRLQEFDDPDFSFNSSVGQNYPSPVDVGFHSPSVVLLCVTRVGGNCAKEIANSLNFPKNYVIDAMGFAGGL</sequence>
<feature type="domain" description="DUF4283" evidence="2">
    <location>
        <begin position="94"/>
        <end position="156"/>
    </location>
</feature>
<dbReference type="PANTHER" id="PTHR31286">
    <property type="entry name" value="GLYCINE-RICH CELL WALL STRUCTURAL PROTEIN 1.8-LIKE"/>
    <property type="match status" value="1"/>
</dbReference>
<dbReference type="InterPro" id="IPR040256">
    <property type="entry name" value="At4g02000-like"/>
</dbReference>
<gene>
    <name evidence="3" type="ORF">G2W53_022365</name>
</gene>
<name>A0A834TNK1_9FABA</name>
<evidence type="ECO:0000313" key="3">
    <source>
        <dbReference type="EMBL" id="KAF7824221.1"/>
    </source>
</evidence>
<comment type="caution">
    <text evidence="3">The sequence shown here is derived from an EMBL/GenBank/DDBJ whole genome shotgun (WGS) entry which is preliminary data.</text>
</comment>
<evidence type="ECO:0000259" key="2">
    <source>
        <dbReference type="Pfam" id="PF14111"/>
    </source>
</evidence>
<reference evidence="3" key="1">
    <citation type="submission" date="2020-09" db="EMBL/GenBank/DDBJ databases">
        <title>Genome-Enabled Discovery of Anthraquinone Biosynthesis in Senna tora.</title>
        <authorList>
            <person name="Kang S.-H."/>
            <person name="Pandey R.P."/>
            <person name="Lee C.-M."/>
            <person name="Sim J.-S."/>
            <person name="Jeong J.-T."/>
            <person name="Choi B.-S."/>
            <person name="Jung M."/>
            <person name="Ginzburg D."/>
            <person name="Zhao K."/>
            <person name="Won S.Y."/>
            <person name="Oh T.-J."/>
            <person name="Yu Y."/>
            <person name="Kim N.-H."/>
            <person name="Lee O.R."/>
            <person name="Lee T.-H."/>
            <person name="Bashyal P."/>
            <person name="Kim T.-S."/>
            <person name="Lee W.-H."/>
            <person name="Kawkins C."/>
            <person name="Kim C.-K."/>
            <person name="Kim J.S."/>
            <person name="Ahn B.O."/>
            <person name="Rhee S.Y."/>
            <person name="Sohng J.K."/>
        </authorList>
    </citation>
    <scope>NUCLEOTIDE SEQUENCE</scope>
    <source>
        <tissue evidence="3">Leaf</tissue>
    </source>
</reference>
<feature type="region of interest" description="Disordered" evidence="1">
    <location>
        <begin position="299"/>
        <end position="321"/>
    </location>
</feature>